<evidence type="ECO:0000313" key="3">
    <source>
        <dbReference type="Proteomes" id="UP000592294"/>
    </source>
</evidence>
<dbReference type="EMBL" id="JABZEO010000010">
    <property type="protein sequence ID" value="NVZ10568.1"/>
    <property type="molecule type" value="Genomic_DNA"/>
</dbReference>
<name>A0A850RB72_9GAMM</name>
<dbReference type="InterPro" id="IPR057253">
    <property type="entry name" value="CoiA-like_N"/>
</dbReference>
<accession>A0A850RB72</accession>
<dbReference type="AlphaFoldDB" id="A0A850RB72"/>
<evidence type="ECO:0000313" key="2">
    <source>
        <dbReference type="EMBL" id="NVZ10568.1"/>
    </source>
</evidence>
<reference evidence="2 3" key="1">
    <citation type="submission" date="2020-06" db="EMBL/GenBank/DDBJ databases">
        <title>Whole-genome sequence of Allochromatium humboldtianum DSM 21881, type strain.</title>
        <authorList>
            <person name="Kyndt J.A."/>
            <person name="Meyer T.E."/>
        </authorList>
    </citation>
    <scope>NUCLEOTIDE SEQUENCE [LARGE SCALE GENOMIC DNA]</scope>
    <source>
        <strain evidence="2 3">DSM 21881</strain>
    </source>
</reference>
<evidence type="ECO:0000259" key="1">
    <source>
        <dbReference type="Pfam" id="PF25164"/>
    </source>
</evidence>
<comment type="caution">
    <text evidence="2">The sequence shown here is derived from an EMBL/GenBank/DDBJ whole genome shotgun (WGS) entry which is preliminary data.</text>
</comment>
<gene>
    <name evidence="2" type="ORF">HW932_14985</name>
</gene>
<proteinExistence type="predicted"/>
<organism evidence="2 3">
    <name type="scientific">Allochromatium humboldtianum</name>
    <dbReference type="NCBI Taxonomy" id="504901"/>
    <lineage>
        <taxon>Bacteria</taxon>
        <taxon>Pseudomonadati</taxon>
        <taxon>Pseudomonadota</taxon>
        <taxon>Gammaproteobacteria</taxon>
        <taxon>Chromatiales</taxon>
        <taxon>Chromatiaceae</taxon>
        <taxon>Allochromatium</taxon>
    </lineage>
</organism>
<sequence>MMENMNLLQSFGIDQNGHLVSVDEVARGKACDCCCPACGEVLIARQGEVRTWHFAHASGNDCDGGAESALHKAAKQLIIRDSAILVPALEARESHQLDDGRCGEAALARPAEVWQLTDPREEVPVGDYRIDVMGTHEARPVFIEVAVTHRVDPLKRNALSSFGIHAFEIQLDPSRHESWSWAVLRADVLERSDNRHWLFHPDLERLRDQARCEAVAKAYEQSAPQPNGGERLRYRLFGTPIHLVDRGWGLCLWSSFNDQVNAIIKAIAKSLGGRYQPRYRNWVFPVGVKSALISQLKGVGAVREEG</sequence>
<keyword evidence="3" id="KW-1185">Reference proteome</keyword>
<protein>
    <recommendedName>
        <fullName evidence="1">Competence protein CoiA-like N-terminal domain-containing protein</fullName>
    </recommendedName>
</protein>
<dbReference type="Proteomes" id="UP000592294">
    <property type="component" value="Unassembled WGS sequence"/>
</dbReference>
<dbReference type="RefSeq" id="WP_222932394.1">
    <property type="nucleotide sequence ID" value="NZ_JABZEO010000010.1"/>
</dbReference>
<dbReference type="Pfam" id="PF25164">
    <property type="entry name" value="CoiA_N"/>
    <property type="match status" value="1"/>
</dbReference>
<feature type="domain" description="Competence protein CoiA-like N-terminal" evidence="1">
    <location>
        <begin position="31"/>
        <end position="63"/>
    </location>
</feature>